<reference evidence="1 2" key="1">
    <citation type="submission" date="2016-08" db="EMBL/GenBank/DDBJ databases">
        <authorList>
            <person name="Seilhamer J.J."/>
        </authorList>
    </citation>
    <scope>NUCLEOTIDE SEQUENCE [LARGE SCALE GENOMIC DNA]</scope>
    <source>
        <strain evidence="1 2">IEBC_T61001</strain>
    </source>
</reference>
<organism evidence="1 2">
    <name type="scientific">Bacillus thuringiensis</name>
    <dbReference type="NCBI Taxonomy" id="1428"/>
    <lineage>
        <taxon>Bacteria</taxon>
        <taxon>Bacillati</taxon>
        <taxon>Bacillota</taxon>
        <taxon>Bacilli</taxon>
        <taxon>Bacillales</taxon>
        <taxon>Bacillaceae</taxon>
        <taxon>Bacillus</taxon>
        <taxon>Bacillus cereus group</taxon>
    </lineage>
</organism>
<sequence>MRYDRRKHKWTEIDGKIAVIGYPRVRITEESSTKDVEGSVVISKETIKRKKCNIGL</sequence>
<dbReference type="EMBL" id="FMBI01000030">
    <property type="protein sequence ID" value="SCC37170.1"/>
    <property type="molecule type" value="Genomic_DNA"/>
</dbReference>
<proteinExistence type="predicted"/>
<evidence type="ECO:0000313" key="1">
    <source>
        <dbReference type="EMBL" id="SCC37170.1"/>
    </source>
</evidence>
<accession>A0A1C4E0T6</accession>
<dbReference type="Proteomes" id="UP000195991">
    <property type="component" value="Unassembled WGS sequence"/>
</dbReference>
<evidence type="ECO:0000313" key="2">
    <source>
        <dbReference type="Proteomes" id="UP000195991"/>
    </source>
</evidence>
<gene>
    <name evidence="1" type="ORF">BTT61001_02796</name>
</gene>
<dbReference type="AlphaFoldDB" id="A0A1C4E0T6"/>
<name>A0A1C4E0T6_BACTU</name>
<protein>
    <submittedName>
        <fullName evidence="1">Uncharacterized protein</fullName>
    </submittedName>
</protein>